<gene>
    <name evidence="2" type="ORF">BQ4739_LOCUS16703</name>
    <name evidence="3" type="ORF">BQ4739_LOCUS19203</name>
</gene>
<evidence type="ECO:0000313" key="3">
    <source>
        <dbReference type="EMBL" id="SZX78903.1"/>
    </source>
</evidence>
<keyword evidence="1" id="KW-0732">Signal</keyword>
<keyword evidence="4" id="KW-1185">Reference proteome</keyword>
<evidence type="ECO:0000313" key="2">
    <source>
        <dbReference type="EMBL" id="SZX76313.1"/>
    </source>
</evidence>
<proteinExistence type="predicted"/>
<evidence type="ECO:0008006" key="5">
    <source>
        <dbReference type="Google" id="ProtNLM"/>
    </source>
</evidence>
<dbReference type="EMBL" id="FNXT01001255">
    <property type="protein sequence ID" value="SZX76313.1"/>
    <property type="molecule type" value="Genomic_DNA"/>
</dbReference>
<sequence>MAKSAVVALVLCALLASAFAAETGRNLQQAGNIKITYDCNGAKQMGTVKNACSLLCTCAGSMNRAFNTPAMKTQCQNMCNACQTAAKTCAPGSPLPQACRAGQGIKEVNTCITAFLRAQGK</sequence>
<feature type="signal peptide" evidence="1">
    <location>
        <begin position="1"/>
        <end position="20"/>
    </location>
</feature>
<evidence type="ECO:0000313" key="4">
    <source>
        <dbReference type="Proteomes" id="UP000256970"/>
    </source>
</evidence>
<protein>
    <recommendedName>
        <fullName evidence="5">Bowman-Birk serine protease inhibitors family domain-containing protein</fullName>
    </recommendedName>
</protein>
<feature type="chain" id="PRO_5045018565" description="Bowman-Birk serine protease inhibitors family domain-containing protein" evidence="1">
    <location>
        <begin position="21"/>
        <end position="121"/>
    </location>
</feature>
<reference evidence="2 4" key="1">
    <citation type="submission" date="2016-10" db="EMBL/GenBank/DDBJ databases">
        <authorList>
            <person name="Cai Z."/>
        </authorList>
    </citation>
    <scope>NUCLEOTIDE SEQUENCE [LARGE SCALE GENOMIC DNA]</scope>
</reference>
<name>A0A383WGC0_TETOB</name>
<organism evidence="2 4">
    <name type="scientific">Tetradesmus obliquus</name>
    <name type="common">Green alga</name>
    <name type="synonym">Acutodesmus obliquus</name>
    <dbReference type="NCBI Taxonomy" id="3088"/>
    <lineage>
        <taxon>Eukaryota</taxon>
        <taxon>Viridiplantae</taxon>
        <taxon>Chlorophyta</taxon>
        <taxon>core chlorophytes</taxon>
        <taxon>Chlorophyceae</taxon>
        <taxon>CS clade</taxon>
        <taxon>Sphaeropleales</taxon>
        <taxon>Scenedesmaceae</taxon>
        <taxon>Tetradesmus</taxon>
    </lineage>
</organism>
<dbReference type="EMBL" id="FNXT01001346">
    <property type="protein sequence ID" value="SZX78903.1"/>
    <property type="molecule type" value="Genomic_DNA"/>
</dbReference>
<dbReference type="AlphaFoldDB" id="A0A383WGC0"/>
<accession>A0A383WGC0</accession>
<evidence type="ECO:0000256" key="1">
    <source>
        <dbReference type="SAM" id="SignalP"/>
    </source>
</evidence>
<dbReference type="Proteomes" id="UP000256970">
    <property type="component" value="Unassembled WGS sequence"/>
</dbReference>